<organism evidence="6 7">
    <name type="scientific">Mizuhopecten yessoensis</name>
    <name type="common">Japanese scallop</name>
    <name type="synonym">Patinopecten yessoensis</name>
    <dbReference type="NCBI Taxonomy" id="6573"/>
    <lineage>
        <taxon>Eukaryota</taxon>
        <taxon>Metazoa</taxon>
        <taxon>Spiralia</taxon>
        <taxon>Lophotrochozoa</taxon>
        <taxon>Mollusca</taxon>
        <taxon>Bivalvia</taxon>
        <taxon>Autobranchia</taxon>
        <taxon>Pteriomorphia</taxon>
        <taxon>Pectinida</taxon>
        <taxon>Pectinoidea</taxon>
        <taxon>Pectinidae</taxon>
        <taxon>Mizuhopecten</taxon>
    </lineage>
</organism>
<gene>
    <name evidence="6" type="ORF">KP79_PYT19893</name>
</gene>
<dbReference type="PANTHER" id="PTHR11022:SF41">
    <property type="entry name" value="PEPTIDOGLYCAN-RECOGNITION PROTEIN LC-RELATED"/>
    <property type="match status" value="1"/>
</dbReference>
<keyword evidence="7" id="KW-1185">Reference proteome</keyword>
<dbReference type="InterPro" id="IPR015510">
    <property type="entry name" value="PGRP"/>
</dbReference>
<dbReference type="InterPro" id="IPR036505">
    <property type="entry name" value="Amidase/PGRP_sf"/>
</dbReference>
<dbReference type="SMART" id="SM00701">
    <property type="entry name" value="PGRP"/>
    <property type="match status" value="1"/>
</dbReference>
<dbReference type="OrthoDB" id="10001926at2759"/>
<protein>
    <submittedName>
        <fullName evidence="6">Peptidoglycan-recognition protein SC2</fullName>
    </submittedName>
</protein>
<keyword evidence="2" id="KW-0391">Immunity</keyword>
<dbReference type="CDD" id="cd06583">
    <property type="entry name" value="PGRP"/>
    <property type="match status" value="1"/>
</dbReference>
<evidence type="ECO:0000313" key="6">
    <source>
        <dbReference type="EMBL" id="OWF39365.1"/>
    </source>
</evidence>
<dbReference type="SUPFAM" id="SSF55846">
    <property type="entry name" value="N-acetylmuramoyl-L-alanine amidase-like"/>
    <property type="match status" value="1"/>
</dbReference>
<name>A0A210PS88_MIZYE</name>
<feature type="domain" description="Peptidoglycan recognition protein family" evidence="5">
    <location>
        <begin position="106"/>
        <end position="249"/>
    </location>
</feature>
<evidence type="ECO:0000256" key="2">
    <source>
        <dbReference type="ARBA" id="ARBA00022859"/>
    </source>
</evidence>
<dbReference type="FunFam" id="3.40.80.10:FF:000001">
    <property type="entry name" value="Peptidoglycan recognition protein 1"/>
    <property type="match status" value="1"/>
</dbReference>
<proteinExistence type="inferred from homology"/>
<dbReference type="InterPro" id="IPR006619">
    <property type="entry name" value="PGRP_domain_met/bac"/>
</dbReference>
<accession>A0A210PS88</accession>
<evidence type="ECO:0000259" key="5">
    <source>
        <dbReference type="SMART" id="SM00701"/>
    </source>
</evidence>
<keyword evidence="3" id="KW-0732">Signal</keyword>
<reference evidence="6 7" key="1">
    <citation type="journal article" date="2017" name="Nat. Ecol. Evol.">
        <title>Scallop genome provides insights into evolution of bilaterian karyotype and development.</title>
        <authorList>
            <person name="Wang S."/>
            <person name="Zhang J."/>
            <person name="Jiao W."/>
            <person name="Li J."/>
            <person name="Xun X."/>
            <person name="Sun Y."/>
            <person name="Guo X."/>
            <person name="Huan P."/>
            <person name="Dong B."/>
            <person name="Zhang L."/>
            <person name="Hu X."/>
            <person name="Sun X."/>
            <person name="Wang J."/>
            <person name="Zhao C."/>
            <person name="Wang Y."/>
            <person name="Wang D."/>
            <person name="Huang X."/>
            <person name="Wang R."/>
            <person name="Lv J."/>
            <person name="Li Y."/>
            <person name="Zhang Z."/>
            <person name="Liu B."/>
            <person name="Lu W."/>
            <person name="Hui Y."/>
            <person name="Liang J."/>
            <person name="Zhou Z."/>
            <person name="Hou R."/>
            <person name="Li X."/>
            <person name="Liu Y."/>
            <person name="Li H."/>
            <person name="Ning X."/>
            <person name="Lin Y."/>
            <person name="Zhao L."/>
            <person name="Xing Q."/>
            <person name="Dou J."/>
            <person name="Li Y."/>
            <person name="Mao J."/>
            <person name="Guo H."/>
            <person name="Dou H."/>
            <person name="Li T."/>
            <person name="Mu C."/>
            <person name="Jiang W."/>
            <person name="Fu Q."/>
            <person name="Fu X."/>
            <person name="Miao Y."/>
            <person name="Liu J."/>
            <person name="Yu Q."/>
            <person name="Li R."/>
            <person name="Liao H."/>
            <person name="Li X."/>
            <person name="Kong Y."/>
            <person name="Jiang Z."/>
            <person name="Chourrout D."/>
            <person name="Li R."/>
            <person name="Bao Z."/>
        </authorList>
    </citation>
    <scope>NUCLEOTIDE SEQUENCE [LARGE SCALE GENOMIC DNA]</scope>
    <source>
        <strain evidence="6 7">PY_sf001</strain>
    </source>
</reference>
<dbReference type="PANTHER" id="PTHR11022">
    <property type="entry name" value="PEPTIDOGLYCAN RECOGNITION PROTEIN"/>
    <property type="match status" value="1"/>
</dbReference>
<dbReference type="GO" id="GO:0008745">
    <property type="term" value="F:N-acetylmuramoyl-L-alanine amidase activity"/>
    <property type="evidence" value="ECO:0007669"/>
    <property type="project" value="InterPro"/>
</dbReference>
<dbReference type="InterPro" id="IPR002502">
    <property type="entry name" value="Amidase_domain"/>
</dbReference>
<evidence type="ECO:0000256" key="1">
    <source>
        <dbReference type="ARBA" id="ARBA00007553"/>
    </source>
</evidence>
<dbReference type="Pfam" id="PF01510">
    <property type="entry name" value="Amidase_2"/>
    <property type="match status" value="1"/>
</dbReference>
<dbReference type="AlphaFoldDB" id="A0A210PS88"/>
<dbReference type="GO" id="GO:0008270">
    <property type="term" value="F:zinc ion binding"/>
    <property type="evidence" value="ECO:0007669"/>
    <property type="project" value="InterPro"/>
</dbReference>
<evidence type="ECO:0000256" key="3">
    <source>
        <dbReference type="SAM" id="SignalP"/>
    </source>
</evidence>
<dbReference type="Proteomes" id="UP000242188">
    <property type="component" value="Unassembled WGS sequence"/>
</dbReference>
<evidence type="ECO:0000313" key="7">
    <source>
        <dbReference type="Proteomes" id="UP000242188"/>
    </source>
</evidence>
<evidence type="ECO:0000259" key="4">
    <source>
        <dbReference type="SMART" id="SM00644"/>
    </source>
</evidence>
<dbReference type="SMART" id="SM00644">
    <property type="entry name" value="Ami_2"/>
    <property type="match status" value="1"/>
</dbReference>
<dbReference type="Gene3D" id="3.40.80.10">
    <property type="entry name" value="Peptidoglycan recognition protein-like"/>
    <property type="match status" value="1"/>
</dbReference>
<feature type="domain" description="N-acetylmuramoyl-L-alanine amidase" evidence="4">
    <location>
        <begin position="121"/>
        <end position="255"/>
    </location>
</feature>
<comment type="caution">
    <text evidence="6">The sequence shown here is derived from an EMBL/GenBank/DDBJ whole genome shotgun (WGS) entry which is preliminary data.</text>
</comment>
<comment type="similarity">
    <text evidence="1">Belongs to the N-acetylmuramoyl-L-alanine amidase 2 family.</text>
</comment>
<dbReference type="GO" id="GO:0002376">
    <property type="term" value="P:immune system process"/>
    <property type="evidence" value="ECO:0007669"/>
    <property type="project" value="UniProtKB-KW"/>
</dbReference>
<dbReference type="EMBL" id="NEDP02005530">
    <property type="protein sequence ID" value="OWF39365.1"/>
    <property type="molecule type" value="Genomic_DNA"/>
</dbReference>
<dbReference type="GO" id="GO:0009253">
    <property type="term" value="P:peptidoglycan catabolic process"/>
    <property type="evidence" value="ECO:0007669"/>
    <property type="project" value="InterPro"/>
</dbReference>
<feature type="signal peptide" evidence="3">
    <location>
        <begin position="1"/>
        <end position="17"/>
    </location>
</feature>
<feature type="chain" id="PRO_5012577900" evidence="3">
    <location>
        <begin position="18"/>
        <end position="282"/>
    </location>
</feature>
<sequence length="282" mass="31104">MFWYIVVCIGVLKLTSAEHVHCACATGNTPVYREAGRFATLFSVIPAGMCVQYSDALKFVTMGNTSWASLEYAGNSGYADFNLLSLEVWYGACPNRSHAARADNCPRIITRQEWGARLPTHTIGQLPHIPSYVFLHHGAGSFCHSEYECAAKVRSYQDFHIDDRGWWDIGYSFVVGEDGNVYEARGWDEIGAHTYGHNTQGLGISVIGDFRTRAPNSAALNAVTQLIACGVSSGKIQTDYIIQGHCDVVPTECPGRAFLNVIQNWSHYHRPTGSYCPPLSDL</sequence>